<dbReference type="NCBIfam" id="TIGR00666">
    <property type="entry name" value="PBP4"/>
    <property type="match status" value="1"/>
</dbReference>
<dbReference type="Gene3D" id="3.40.710.10">
    <property type="entry name" value="DD-peptidase/beta-lactamase superfamily"/>
    <property type="match status" value="2"/>
</dbReference>
<name>A0A6B8W8P9_9CORY</name>
<dbReference type="Pfam" id="PF02113">
    <property type="entry name" value="Peptidase_S13"/>
    <property type="match status" value="2"/>
</dbReference>
<protein>
    <submittedName>
        <fullName evidence="4">D-alanyl-D-alanine carboxypeptidase DacB</fullName>
        <ecNumber evidence="4">3.4.16.4</ecNumber>
    </submittedName>
</protein>
<dbReference type="PANTHER" id="PTHR30023:SF0">
    <property type="entry name" value="PENICILLIN-SENSITIVE CARBOXYPEPTIDASE A"/>
    <property type="match status" value="1"/>
</dbReference>
<dbReference type="EMBL" id="CP046455">
    <property type="protein sequence ID" value="QGU08327.1"/>
    <property type="molecule type" value="Genomic_DNA"/>
</dbReference>
<dbReference type="InterPro" id="IPR000667">
    <property type="entry name" value="Peptidase_S13"/>
</dbReference>
<dbReference type="PANTHER" id="PTHR30023">
    <property type="entry name" value="D-ALANYL-D-ALANINE CARBOXYPEPTIDASE"/>
    <property type="match status" value="1"/>
</dbReference>
<sequence>MAKKVWWISSAIIAGLAVAGVVTVGVVTQERYSELEHAPAFALAEAPERELLPAQAEGEVDNTALAARLRKLADTPDLGTFGARVTDAVSGEVVFEQNPLKALRPASSTKVLTSAAAIYTLEPTKVLSTEVVAGETPGTVVIRAAGDVWLTPENITELAEQVGTAERVLIDTSLWSGPTYLDSWDEGNVDGGYVAPMEPAMIHQGRIGADSGDVPRSHTPALDVAAALAREVGATDTGFGSAPAEAQLLASTDSPPLIHRVREMMVHSDNVMAEAIGREVALARGESPDFAGATRATLAALQEHSFDTINTSLQDNSGLSPQNLITPALLDALLLDAAQGSDLAEVLRTLPVAAGSGTLIERYEDLAGRGWVRAKTGTLTDTSALAGVVTSRSGRVYTFALLSNDAPILSQREALDTFASAIREN</sequence>
<dbReference type="RefSeq" id="WP_156231805.1">
    <property type="nucleotide sequence ID" value="NZ_CP046455.1"/>
</dbReference>
<proteinExistence type="inferred from homology"/>
<dbReference type="GO" id="GO:0009002">
    <property type="term" value="F:serine-type D-Ala-D-Ala carboxypeptidase activity"/>
    <property type="evidence" value="ECO:0007669"/>
    <property type="project" value="UniProtKB-EC"/>
</dbReference>
<keyword evidence="3" id="KW-1133">Transmembrane helix</keyword>
<dbReference type="PRINTS" id="PR00922">
    <property type="entry name" value="DADACBPTASE3"/>
</dbReference>
<keyword evidence="3" id="KW-0812">Transmembrane</keyword>
<keyword evidence="5" id="KW-1185">Reference proteome</keyword>
<evidence type="ECO:0000313" key="5">
    <source>
        <dbReference type="Proteomes" id="UP000424462"/>
    </source>
</evidence>
<reference evidence="4 5" key="1">
    <citation type="submission" date="2019-11" db="EMBL/GenBank/DDBJ databases">
        <title>Complete genome sequence of Corynebacterium kalinowskii 1959, a novel Corynebacterium species isolated from soil of a small paddock in Vilsendorf, Germany.</title>
        <authorList>
            <person name="Schaffert L."/>
            <person name="Ruwe M."/>
            <person name="Milse J."/>
            <person name="Hanuschka K."/>
            <person name="Ortseifen V."/>
            <person name="Droste J."/>
            <person name="Brandt D."/>
            <person name="Schlueter L."/>
            <person name="Kutter Y."/>
            <person name="Vinke S."/>
            <person name="Viehoefer P."/>
            <person name="Jacob L."/>
            <person name="Luebke N.-C."/>
            <person name="Schulte-Berndt E."/>
            <person name="Hain C."/>
            <person name="Linder M."/>
            <person name="Schmidt P."/>
            <person name="Wollenschlaeger L."/>
            <person name="Luttermann T."/>
            <person name="Thieme E."/>
            <person name="Hassa J."/>
            <person name="Haak M."/>
            <person name="Wittchen M."/>
            <person name="Mentz A."/>
            <person name="Persicke M."/>
            <person name="Busche T."/>
            <person name="Ruckert C."/>
        </authorList>
    </citation>
    <scope>NUCLEOTIDE SEQUENCE [LARGE SCALE GENOMIC DNA]</scope>
    <source>
        <strain evidence="4 5">2039</strain>
    </source>
</reference>
<evidence type="ECO:0000256" key="2">
    <source>
        <dbReference type="ARBA" id="ARBA00022801"/>
    </source>
</evidence>
<evidence type="ECO:0000313" key="4">
    <source>
        <dbReference type="EMBL" id="QGU08327.1"/>
    </source>
</evidence>
<dbReference type="SUPFAM" id="SSF56601">
    <property type="entry name" value="beta-lactamase/transpeptidase-like"/>
    <property type="match status" value="1"/>
</dbReference>
<evidence type="ECO:0000256" key="3">
    <source>
        <dbReference type="SAM" id="Phobius"/>
    </source>
</evidence>
<keyword evidence="4" id="KW-0121">Carboxypeptidase</keyword>
<feature type="transmembrane region" description="Helical" evidence="3">
    <location>
        <begin position="6"/>
        <end position="27"/>
    </location>
</feature>
<keyword evidence="3" id="KW-0472">Membrane</keyword>
<dbReference type="EC" id="3.4.16.4" evidence="4"/>
<gene>
    <name evidence="4" type="primary">dacB</name>
    <name evidence="4" type="ORF">COCCU_12135</name>
</gene>
<dbReference type="InterPro" id="IPR012338">
    <property type="entry name" value="Beta-lactam/transpept-like"/>
</dbReference>
<dbReference type="AlphaFoldDB" id="A0A6B8W8P9"/>
<dbReference type="Proteomes" id="UP000424462">
    <property type="component" value="Chromosome"/>
</dbReference>
<evidence type="ECO:0000256" key="1">
    <source>
        <dbReference type="ARBA" id="ARBA00006096"/>
    </source>
</evidence>
<accession>A0A6B8W8P9</accession>
<dbReference type="GO" id="GO:0006508">
    <property type="term" value="P:proteolysis"/>
    <property type="evidence" value="ECO:0007669"/>
    <property type="project" value="InterPro"/>
</dbReference>
<dbReference type="GO" id="GO:0000270">
    <property type="term" value="P:peptidoglycan metabolic process"/>
    <property type="evidence" value="ECO:0007669"/>
    <property type="project" value="TreeGrafter"/>
</dbReference>
<dbReference type="KEGG" id="cok:COCCU_12135"/>
<comment type="similarity">
    <text evidence="1">Belongs to the peptidase S13 family.</text>
</comment>
<keyword evidence="4" id="KW-0645">Protease</keyword>
<organism evidence="4 5">
    <name type="scientific">Corynebacterium occultum</name>
    <dbReference type="NCBI Taxonomy" id="2675219"/>
    <lineage>
        <taxon>Bacteria</taxon>
        <taxon>Bacillati</taxon>
        <taxon>Actinomycetota</taxon>
        <taxon>Actinomycetes</taxon>
        <taxon>Mycobacteriales</taxon>
        <taxon>Corynebacteriaceae</taxon>
        <taxon>Corynebacterium</taxon>
    </lineage>
</organism>
<keyword evidence="2 4" id="KW-0378">Hydrolase</keyword>